<gene>
    <name evidence="1" type="ORF">LTR91_014842</name>
</gene>
<dbReference type="Proteomes" id="UP001175353">
    <property type="component" value="Unassembled WGS sequence"/>
</dbReference>
<sequence>MGSVNEFVGTMHGPQSTIVQLEHIWKPPWATDGACGKAAEHIRLVELYLLSTEPEDACFAIVVLNALREKLQETVSDAFVTLSGPECIKLDLFNSASCKTSVFVLDLTQTACES</sequence>
<protein>
    <submittedName>
        <fullName evidence="1">Uncharacterized protein</fullName>
    </submittedName>
</protein>
<accession>A0AAN6KAW3</accession>
<dbReference type="AlphaFoldDB" id="A0AAN6KAW3"/>
<dbReference type="EMBL" id="JAUJLE010000163">
    <property type="protein sequence ID" value="KAK0973125.1"/>
    <property type="molecule type" value="Genomic_DNA"/>
</dbReference>
<evidence type="ECO:0000313" key="2">
    <source>
        <dbReference type="Proteomes" id="UP001175353"/>
    </source>
</evidence>
<name>A0AAN6KAW3_9PEZI</name>
<reference evidence="1" key="1">
    <citation type="submission" date="2023-06" db="EMBL/GenBank/DDBJ databases">
        <title>Black Yeasts Isolated from many extreme environments.</title>
        <authorList>
            <person name="Coleine C."/>
            <person name="Stajich J.E."/>
            <person name="Selbmann L."/>
        </authorList>
    </citation>
    <scope>NUCLEOTIDE SEQUENCE</scope>
    <source>
        <strain evidence="1">CCFEE 5200</strain>
    </source>
</reference>
<organism evidence="1 2">
    <name type="scientific">Friedmanniomyces endolithicus</name>
    <dbReference type="NCBI Taxonomy" id="329885"/>
    <lineage>
        <taxon>Eukaryota</taxon>
        <taxon>Fungi</taxon>
        <taxon>Dikarya</taxon>
        <taxon>Ascomycota</taxon>
        <taxon>Pezizomycotina</taxon>
        <taxon>Dothideomycetes</taxon>
        <taxon>Dothideomycetidae</taxon>
        <taxon>Mycosphaerellales</taxon>
        <taxon>Teratosphaeriaceae</taxon>
        <taxon>Friedmanniomyces</taxon>
    </lineage>
</organism>
<keyword evidence="2" id="KW-1185">Reference proteome</keyword>
<comment type="caution">
    <text evidence="1">The sequence shown here is derived from an EMBL/GenBank/DDBJ whole genome shotgun (WGS) entry which is preliminary data.</text>
</comment>
<proteinExistence type="predicted"/>
<evidence type="ECO:0000313" key="1">
    <source>
        <dbReference type="EMBL" id="KAK0973125.1"/>
    </source>
</evidence>